<feature type="domain" description="Methyltransferase FkbM" evidence="2">
    <location>
        <begin position="131"/>
        <end position="283"/>
    </location>
</feature>
<dbReference type="AlphaFoldDB" id="A0AA36HAI4"/>
<accession>A0AA36HAI4</accession>
<dbReference type="EMBL" id="CATQJL010000316">
    <property type="protein sequence ID" value="CAJ0607186.1"/>
    <property type="molecule type" value="Genomic_DNA"/>
</dbReference>
<protein>
    <recommendedName>
        <fullName evidence="2">Methyltransferase FkbM domain-containing protein</fullName>
    </recommendedName>
</protein>
<dbReference type="PANTHER" id="PTHR22989:SF4">
    <property type="entry name" value="METHYLTRANSFERASE FKBM DOMAIN-CONTAINING PROTEIN"/>
    <property type="match status" value="1"/>
</dbReference>
<proteinExistence type="predicted"/>
<keyword evidence="4" id="KW-1185">Reference proteome</keyword>
<evidence type="ECO:0000256" key="1">
    <source>
        <dbReference type="SAM" id="SignalP"/>
    </source>
</evidence>
<dbReference type="InterPro" id="IPR006342">
    <property type="entry name" value="FkbM_mtfrase"/>
</dbReference>
<name>A0AA36HAI4_CYLNA</name>
<dbReference type="PANTHER" id="PTHR22989">
    <property type="entry name" value="UNCHARACTERIZED DUF13 C.ELEGANS"/>
    <property type="match status" value="1"/>
</dbReference>
<reference evidence="3" key="1">
    <citation type="submission" date="2023-07" db="EMBL/GenBank/DDBJ databases">
        <authorList>
            <consortium name="CYATHOMIX"/>
        </authorList>
    </citation>
    <scope>NUCLEOTIDE SEQUENCE</scope>
    <source>
        <strain evidence="3">N/A</strain>
    </source>
</reference>
<dbReference type="Pfam" id="PF05050">
    <property type="entry name" value="Methyltransf_21"/>
    <property type="match status" value="1"/>
</dbReference>
<organism evidence="3 4">
    <name type="scientific">Cylicocyclus nassatus</name>
    <name type="common">Nematode worm</name>
    <dbReference type="NCBI Taxonomy" id="53992"/>
    <lineage>
        <taxon>Eukaryota</taxon>
        <taxon>Metazoa</taxon>
        <taxon>Ecdysozoa</taxon>
        <taxon>Nematoda</taxon>
        <taxon>Chromadorea</taxon>
        <taxon>Rhabditida</taxon>
        <taxon>Rhabditina</taxon>
        <taxon>Rhabditomorpha</taxon>
        <taxon>Strongyloidea</taxon>
        <taxon>Strongylidae</taxon>
        <taxon>Cylicocyclus</taxon>
    </lineage>
</organism>
<evidence type="ECO:0000313" key="3">
    <source>
        <dbReference type="EMBL" id="CAJ0607186.1"/>
    </source>
</evidence>
<comment type="caution">
    <text evidence="3">The sequence shown here is derived from an EMBL/GenBank/DDBJ whole genome shotgun (WGS) entry which is preliminary data.</text>
</comment>
<evidence type="ECO:0000259" key="2">
    <source>
        <dbReference type="Pfam" id="PF05050"/>
    </source>
</evidence>
<sequence length="310" mass="35536">MAQFSVFLLLSVTLLCTFFLYNTTDWSKAASSSIFEASALNKYKSDLPLEINEAYDEWHKCMSDILYPLLENPEKLWSTFRDSVGICRKQTVMKKLNLTGVKNKDEFKYHLYNTTDKTPSVVITLGVGWDVLAEKTLKTLLPNGSLFFGADPVYETNDKLYSTVGTFFPIAVGNETKVTKAFVMPKELKGDYEFQTMVHIDVITFLTKLTRTPFIDQFLMDNEGPEYDIIPMMGVGNEFDQNGLAVCQINAEIHHIHEDFKERFASLIKKLLSDRRYAILDVVSTGHHRTFLLNFGNKKCAEKYLAQFFR</sequence>
<gene>
    <name evidence="3" type="ORF">CYNAS_LOCUS19169</name>
</gene>
<evidence type="ECO:0000313" key="4">
    <source>
        <dbReference type="Proteomes" id="UP001176961"/>
    </source>
</evidence>
<keyword evidence="1" id="KW-0732">Signal</keyword>
<feature type="chain" id="PRO_5041303917" description="Methyltransferase FkbM domain-containing protein" evidence="1">
    <location>
        <begin position="24"/>
        <end position="310"/>
    </location>
</feature>
<feature type="signal peptide" evidence="1">
    <location>
        <begin position="1"/>
        <end position="23"/>
    </location>
</feature>
<dbReference type="Proteomes" id="UP001176961">
    <property type="component" value="Unassembled WGS sequence"/>
</dbReference>